<dbReference type="Pfam" id="PF00593">
    <property type="entry name" value="TonB_dep_Rec_b-barrel"/>
    <property type="match status" value="1"/>
</dbReference>
<dbReference type="GO" id="GO:0015344">
    <property type="term" value="F:siderophore uptake transmembrane transporter activity"/>
    <property type="evidence" value="ECO:0007669"/>
    <property type="project" value="TreeGrafter"/>
</dbReference>
<dbReference type="PANTHER" id="PTHR30069">
    <property type="entry name" value="TONB-DEPENDENT OUTER MEMBRANE RECEPTOR"/>
    <property type="match status" value="1"/>
</dbReference>
<evidence type="ECO:0000256" key="8">
    <source>
        <dbReference type="ARBA" id="ARBA00023136"/>
    </source>
</evidence>
<keyword evidence="2 10" id="KW-0813">Transport</keyword>
<evidence type="ECO:0000256" key="7">
    <source>
        <dbReference type="ARBA" id="ARBA00023077"/>
    </source>
</evidence>
<keyword evidence="8 10" id="KW-0472">Membrane</keyword>
<evidence type="ECO:0000256" key="12">
    <source>
        <dbReference type="RuleBase" id="RU003357"/>
    </source>
</evidence>
<evidence type="ECO:0000256" key="2">
    <source>
        <dbReference type="ARBA" id="ARBA00022448"/>
    </source>
</evidence>
<keyword evidence="4 10" id="KW-0812">Transmembrane</keyword>
<comment type="subcellular location">
    <subcellularLocation>
        <location evidence="1 10">Cell outer membrane</location>
        <topology evidence="1 10">Multi-pass membrane protein</topology>
    </subcellularLocation>
</comment>
<keyword evidence="6" id="KW-0406">Ion transport</keyword>
<keyword evidence="7 11" id="KW-0798">TonB box</keyword>
<evidence type="ECO:0000256" key="4">
    <source>
        <dbReference type="ARBA" id="ARBA00022692"/>
    </source>
</evidence>
<dbReference type="PROSITE" id="PS00430">
    <property type="entry name" value="TONB_DEPENDENT_REC_1"/>
    <property type="match status" value="1"/>
</dbReference>
<keyword evidence="9 10" id="KW-0998">Cell outer membrane</keyword>
<evidence type="ECO:0000313" key="18">
    <source>
        <dbReference type="Proteomes" id="UP000509458"/>
    </source>
</evidence>
<feature type="domain" description="TonB-dependent receptor-like beta-barrel" evidence="15">
    <location>
        <begin position="253"/>
        <end position="628"/>
    </location>
</feature>
<dbReference type="EMBL" id="LR812090">
    <property type="protein sequence ID" value="CAB9494604.1"/>
    <property type="molecule type" value="Genomic_DNA"/>
</dbReference>
<feature type="chain" id="PRO_5029463813" evidence="14">
    <location>
        <begin position="39"/>
        <end position="656"/>
    </location>
</feature>
<dbReference type="InterPro" id="IPR000531">
    <property type="entry name" value="Beta-barrel_TonB"/>
</dbReference>
<evidence type="ECO:0000259" key="16">
    <source>
        <dbReference type="Pfam" id="PF07715"/>
    </source>
</evidence>
<dbReference type="AlphaFoldDB" id="A0A6T9Y1K3"/>
<dbReference type="InterPro" id="IPR036942">
    <property type="entry name" value="Beta-barrel_TonB_sf"/>
</dbReference>
<protein>
    <submittedName>
        <fullName evidence="17">Iron-regulated outer membrane virulence protein</fullName>
    </submittedName>
</protein>
<evidence type="ECO:0000256" key="1">
    <source>
        <dbReference type="ARBA" id="ARBA00004571"/>
    </source>
</evidence>
<name>A0A6T9Y1K3_ALTMA</name>
<feature type="region of interest" description="Disordered" evidence="13">
    <location>
        <begin position="124"/>
        <end position="144"/>
    </location>
</feature>
<evidence type="ECO:0000256" key="9">
    <source>
        <dbReference type="ARBA" id="ARBA00023237"/>
    </source>
</evidence>
<evidence type="ECO:0000256" key="5">
    <source>
        <dbReference type="ARBA" id="ARBA00022729"/>
    </source>
</evidence>
<evidence type="ECO:0000256" key="13">
    <source>
        <dbReference type="SAM" id="MobiDB-lite"/>
    </source>
</evidence>
<comment type="similarity">
    <text evidence="10 12">Belongs to the TonB-dependent receptor family.</text>
</comment>
<dbReference type="Proteomes" id="UP000509458">
    <property type="component" value="Chromosome"/>
</dbReference>
<proteinExistence type="inferred from homology"/>
<evidence type="ECO:0000256" key="11">
    <source>
        <dbReference type="PROSITE-ProRule" id="PRU10143"/>
    </source>
</evidence>
<dbReference type="InterPro" id="IPR039426">
    <property type="entry name" value="TonB-dep_rcpt-like"/>
</dbReference>
<accession>A0A6T9Y1K3</accession>
<reference evidence="17 18" key="1">
    <citation type="submission" date="2020-06" db="EMBL/GenBank/DDBJ databases">
        <authorList>
            <person name="Duchaud E."/>
        </authorList>
    </citation>
    <scope>NUCLEOTIDE SEQUENCE [LARGE SCALE GENOMIC DNA]</scope>
    <source>
        <strain evidence="17">Alteromonas fortis</strain>
    </source>
</reference>
<evidence type="ECO:0000313" key="17">
    <source>
        <dbReference type="EMBL" id="CAB9494604.1"/>
    </source>
</evidence>
<dbReference type="Gene3D" id="2.170.130.10">
    <property type="entry name" value="TonB-dependent receptor, plug domain"/>
    <property type="match status" value="1"/>
</dbReference>
<gene>
    <name evidence="17" type="primary">irgA</name>
    <name evidence="17" type="ORF">ALFOR1_31602</name>
</gene>
<evidence type="ECO:0000256" key="6">
    <source>
        <dbReference type="ARBA" id="ARBA00023065"/>
    </source>
</evidence>
<dbReference type="GO" id="GO:0009279">
    <property type="term" value="C:cell outer membrane"/>
    <property type="evidence" value="ECO:0007669"/>
    <property type="project" value="UniProtKB-SubCell"/>
</dbReference>
<dbReference type="InterPro" id="IPR037066">
    <property type="entry name" value="Plug_dom_sf"/>
</dbReference>
<dbReference type="PANTHER" id="PTHR30069:SF53">
    <property type="entry name" value="COLICIN I RECEPTOR-RELATED"/>
    <property type="match status" value="1"/>
</dbReference>
<evidence type="ECO:0000259" key="15">
    <source>
        <dbReference type="Pfam" id="PF00593"/>
    </source>
</evidence>
<dbReference type="PROSITE" id="PS52016">
    <property type="entry name" value="TONB_DEPENDENT_REC_3"/>
    <property type="match status" value="1"/>
</dbReference>
<dbReference type="SUPFAM" id="SSF56935">
    <property type="entry name" value="Porins"/>
    <property type="match status" value="1"/>
</dbReference>
<feature type="signal peptide" evidence="14">
    <location>
        <begin position="1"/>
        <end position="38"/>
    </location>
</feature>
<dbReference type="Gene3D" id="2.40.170.20">
    <property type="entry name" value="TonB-dependent receptor, beta-barrel domain"/>
    <property type="match status" value="1"/>
</dbReference>
<sequence>MIMIIIGELFYINRLSMRFTPSFLTISLCSLFSSSLFAQSSEQTNNQNNVESITVTASGFEQLLSQAPASVSVIDRKQLAQRAYKDITDALRDVPGITVTGGGYRQDISIRGLPAQYTTILVDGKKQTGRESQPNGSGGYEQDWLPPLDSIERIEIVRGPMSTLYGSDAMGGVINIITRKNFRKWSGNLRAETKIQENSDSGSDSQIQLAFSGPLIENLLSITASGLYQKRDEDDIERGYAEKDLSNIRTALHLTPNTTDTLTFEYIFQDQTRTSTPGKSLPERNSLSETESNRYSYALTHEGKYGELTARSYIQQESIENVGRDITIDNLVLNSQWSWAVSDSHMLTVGAEFLEESLDDFDTNGGEATNIENSQWSIYGEDEWRVNDSLAFTLGIRLDDNEQFSSQISPRAYAVYNINDNWVLKGGVSTGYRTPELREMADGWIQESRGGDVYGNPDLSPETTLNKELALYYSGDAGLEYSLTVFHNDFDDKIAIASCELSVCLDETDRYNINVDEAESYGAEFAAKYNIGNWSFNGAYSFTRSEQKTGTNEGLPLVQQPKHLFTLNTTYRLSQVSEIWSRWTVRGEETALTSVSSRSILSPGVGLFDIGYNTKLTRNIKLQTGLYNAFDKTMRYDEFGYVEDGRRLWVGLNWTF</sequence>
<feature type="domain" description="TonB-dependent receptor plug" evidence="16">
    <location>
        <begin position="65"/>
        <end position="173"/>
    </location>
</feature>
<evidence type="ECO:0000256" key="10">
    <source>
        <dbReference type="PROSITE-ProRule" id="PRU01360"/>
    </source>
</evidence>
<dbReference type="InterPro" id="IPR010916">
    <property type="entry name" value="TonB_box_CS"/>
</dbReference>
<feature type="short sequence motif" description="TonB box" evidence="11">
    <location>
        <begin position="52"/>
        <end position="58"/>
    </location>
</feature>
<dbReference type="CDD" id="cd01347">
    <property type="entry name" value="ligand_gated_channel"/>
    <property type="match status" value="1"/>
</dbReference>
<keyword evidence="5 14" id="KW-0732">Signal</keyword>
<evidence type="ECO:0000256" key="14">
    <source>
        <dbReference type="SAM" id="SignalP"/>
    </source>
</evidence>
<dbReference type="Pfam" id="PF07715">
    <property type="entry name" value="Plug"/>
    <property type="match status" value="1"/>
</dbReference>
<organism evidence="17 18">
    <name type="scientific">Alteromonas macleodii</name>
    <name type="common">Pseudoalteromonas macleodii</name>
    <dbReference type="NCBI Taxonomy" id="28108"/>
    <lineage>
        <taxon>Bacteria</taxon>
        <taxon>Pseudomonadati</taxon>
        <taxon>Pseudomonadota</taxon>
        <taxon>Gammaproteobacteria</taxon>
        <taxon>Alteromonadales</taxon>
        <taxon>Alteromonadaceae</taxon>
        <taxon>Alteromonas/Salinimonas group</taxon>
        <taxon>Alteromonas</taxon>
    </lineage>
</organism>
<evidence type="ECO:0000256" key="3">
    <source>
        <dbReference type="ARBA" id="ARBA00022452"/>
    </source>
</evidence>
<dbReference type="InterPro" id="IPR012910">
    <property type="entry name" value="Plug_dom"/>
</dbReference>
<keyword evidence="3 10" id="KW-1134">Transmembrane beta strand</keyword>
<dbReference type="GO" id="GO:0044718">
    <property type="term" value="P:siderophore transmembrane transport"/>
    <property type="evidence" value="ECO:0007669"/>
    <property type="project" value="TreeGrafter"/>
</dbReference>